<feature type="transmembrane region" description="Helical" evidence="10">
    <location>
        <begin position="109"/>
        <end position="128"/>
    </location>
</feature>
<keyword evidence="2 10" id="KW-0808">Transferase</keyword>
<evidence type="ECO:0000313" key="12">
    <source>
        <dbReference type="EMBL" id="CAK3995873.1"/>
    </source>
</evidence>
<evidence type="ECO:0000256" key="5">
    <source>
        <dbReference type="ARBA" id="ARBA00023136"/>
    </source>
</evidence>
<reference evidence="12" key="1">
    <citation type="submission" date="2023-11" db="EMBL/GenBank/DDBJ databases">
        <authorList>
            <person name="Alioto T."/>
            <person name="Alioto T."/>
            <person name="Gomez Garrido J."/>
        </authorList>
    </citation>
    <scope>NUCLEOTIDE SEQUENCE</scope>
</reference>
<dbReference type="EMBL" id="CAVMBE010000021">
    <property type="protein sequence ID" value="CAK3995873.1"/>
    <property type="molecule type" value="Genomic_DNA"/>
</dbReference>
<dbReference type="GO" id="GO:0005794">
    <property type="term" value="C:Golgi apparatus"/>
    <property type="evidence" value="ECO:0007669"/>
    <property type="project" value="TreeGrafter"/>
</dbReference>
<dbReference type="InterPro" id="IPR001594">
    <property type="entry name" value="Palmitoyltrfase_DHHC"/>
</dbReference>
<evidence type="ECO:0000256" key="7">
    <source>
        <dbReference type="ARBA" id="ARBA00023288"/>
    </source>
</evidence>
<dbReference type="InterPro" id="IPR039859">
    <property type="entry name" value="PFA4/ZDH16/20/ERF2-like"/>
</dbReference>
<comment type="subcellular location">
    <subcellularLocation>
        <location evidence="1">Membrane</location>
        <topology evidence="1">Multi-pass membrane protein</topology>
    </subcellularLocation>
</comment>
<protein>
    <recommendedName>
        <fullName evidence="10">Palmitoyltransferase</fullName>
        <ecNumber evidence="10">2.3.1.225</ecNumber>
    </recommendedName>
</protein>
<dbReference type="GO" id="GO:0005783">
    <property type="term" value="C:endoplasmic reticulum"/>
    <property type="evidence" value="ECO:0007669"/>
    <property type="project" value="TreeGrafter"/>
</dbReference>
<keyword evidence="4 10" id="KW-1133">Transmembrane helix</keyword>
<comment type="caution">
    <text evidence="12">The sequence shown here is derived from an EMBL/GenBank/DDBJ whole genome shotgun (WGS) entry which is preliminary data.</text>
</comment>
<keyword evidence="8 10" id="KW-0012">Acyltransferase</keyword>
<feature type="transmembrane region" description="Helical" evidence="10">
    <location>
        <begin position="6"/>
        <end position="29"/>
    </location>
</feature>
<dbReference type="PANTHER" id="PTHR22883">
    <property type="entry name" value="ZINC FINGER DHHC DOMAIN CONTAINING PROTEIN"/>
    <property type="match status" value="1"/>
</dbReference>
<name>A0AAI8YY04_9PEZI</name>
<dbReference type="EC" id="2.3.1.225" evidence="10"/>
<dbReference type="PROSITE" id="PS50216">
    <property type="entry name" value="DHHC"/>
    <property type="match status" value="1"/>
</dbReference>
<comment type="catalytic activity">
    <reaction evidence="9 10">
        <text>L-cysteinyl-[protein] + hexadecanoyl-CoA = S-hexadecanoyl-L-cysteinyl-[protein] + CoA</text>
        <dbReference type="Rhea" id="RHEA:36683"/>
        <dbReference type="Rhea" id="RHEA-COMP:10131"/>
        <dbReference type="Rhea" id="RHEA-COMP:11032"/>
        <dbReference type="ChEBI" id="CHEBI:29950"/>
        <dbReference type="ChEBI" id="CHEBI:57287"/>
        <dbReference type="ChEBI" id="CHEBI:57379"/>
        <dbReference type="ChEBI" id="CHEBI:74151"/>
        <dbReference type="EC" id="2.3.1.225"/>
    </reaction>
</comment>
<dbReference type="PANTHER" id="PTHR22883:SF480">
    <property type="entry name" value="PALMITOYLTRANSFERASE SWF1"/>
    <property type="match status" value="1"/>
</dbReference>
<evidence type="ECO:0000256" key="1">
    <source>
        <dbReference type="ARBA" id="ARBA00004141"/>
    </source>
</evidence>
<gene>
    <name evidence="12" type="ORF">LECACI_7A004062</name>
</gene>
<evidence type="ECO:0000256" key="4">
    <source>
        <dbReference type="ARBA" id="ARBA00022989"/>
    </source>
</evidence>
<feature type="transmembrane region" description="Helical" evidence="10">
    <location>
        <begin position="200"/>
        <end position="223"/>
    </location>
</feature>
<evidence type="ECO:0000256" key="8">
    <source>
        <dbReference type="ARBA" id="ARBA00023315"/>
    </source>
</evidence>
<dbReference type="Pfam" id="PF01529">
    <property type="entry name" value="DHHC"/>
    <property type="match status" value="1"/>
</dbReference>
<keyword evidence="6" id="KW-0564">Palmitate</keyword>
<evidence type="ECO:0000259" key="11">
    <source>
        <dbReference type="Pfam" id="PF01529"/>
    </source>
</evidence>
<feature type="transmembrane region" description="Helical" evidence="10">
    <location>
        <begin position="79"/>
        <end position="97"/>
    </location>
</feature>
<accession>A0AAI8YY04</accession>
<sequence length="403" mass="45935">MGVLRNVIVAILIVSLLTFVALFGQLPALRKTPIGWLQRMLCIRLPNGLQRIDGSLTGGQITRRSQRLGNYLFDQKNPVVLLLFLLLLTGSATLFLWNTVHRLPTRLLLPVPLLLALPYIFTYLCVTYKRHYITCTNHQARMLDYPYDHILFRPNTACRTCHLPKPARSKHCSLCGHCVAQCDHHCPWVNNCLGRGNYRYFLALLLTLAILQIYGAYLSWWLLRPYFNINPINPLFSKARLQDIGHGIVVAVNRGGISIAGVGLLAASTPLLPLGLLAYHCYLIWAGMTTNESQKWADWRDDMTDGFVFKATREDLRAHNRLRQHRDVAEERNNPALEAFEDAEDDVKIQWPVSSDIILVRTRDGRPPQGQEALWTRVWSLSEIENIYDLGGLHNLLEILRGK</sequence>
<evidence type="ECO:0000313" key="13">
    <source>
        <dbReference type="Proteomes" id="UP001296104"/>
    </source>
</evidence>
<feature type="transmembrane region" description="Helical" evidence="10">
    <location>
        <begin position="259"/>
        <end position="285"/>
    </location>
</feature>
<evidence type="ECO:0000256" key="3">
    <source>
        <dbReference type="ARBA" id="ARBA00022692"/>
    </source>
</evidence>
<keyword evidence="13" id="KW-1185">Reference proteome</keyword>
<dbReference type="GO" id="GO:0006612">
    <property type="term" value="P:protein targeting to membrane"/>
    <property type="evidence" value="ECO:0007669"/>
    <property type="project" value="TreeGrafter"/>
</dbReference>
<keyword evidence="5 10" id="KW-0472">Membrane</keyword>
<keyword evidence="7" id="KW-0449">Lipoprotein</keyword>
<dbReference type="Proteomes" id="UP001296104">
    <property type="component" value="Unassembled WGS sequence"/>
</dbReference>
<evidence type="ECO:0000256" key="10">
    <source>
        <dbReference type="RuleBase" id="RU079119"/>
    </source>
</evidence>
<comment type="similarity">
    <text evidence="10">Belongs to the DHHC palmitoyltransferase family.</text>
</comment>
<proteinExistence type="inferred from homology"/>
<comment type="domain">
    <text evidence="10">The DHHC domain is required for palmitoyltransferase activity.</text>
</comment>
<dbReference type="GO" id="GO:0016020">
    <property type="term" value="C:membrane"/>
    <property type="evidence" value="ECO:0007669"/>
    <property type="project" value="UniProtKB-SubCell"/>
</dbReference>
<dbReference type="AlphaFoldDB" id="A0AAI8YY04"/>
<evidence type="ECO:0000256" key="9">
    <source>
        <dbReference type="ARBA" id="ARBA00048048"/>
    </source>
</evidence>
<organism evidence="12 13">
    <name type="scientific">Lecanosticta acicola</name>
    <dbReference type="NCBI Taxonomy" id="111012"/>
    <lineage>
        <taxon>Eukaryota</taxon>
        <taxon>Fungi</taxon>
        <taxon>Dikarya</taxon>
        <taxon>Ascomycota</taxon>
        <taxon>Pezizomycotina</taxon>
        <taxon>Dothideomycetes</taxon>
        <taxon>Dothideomycetidae</taxon>
        <taxon>Mycosphaerellales</taxon>
        <taxon>Mycosphaerellaceae</taxon>
        <taxon>Lecanosticta</taxon>
    </lineage>
</organism>
<feature type="domain" description="Palmitoyltransferase DHHC" evidence="11">
    <location>
        <begin position="155"/>
        <end position="296"/>
    </location>
</feature>
<evidence type="ECO:0000256" key="6">
    <source>
        <dbReference type="ARBA" id="ARBA00023139"/>
    </source>
</evidence>
<dbReference type="GO" id="GO:0019706">
    <property type="term" value="F:protein-cysteine S-palmitoyltransferase activity"/>
    <property type="evidence" value="ECO:0007669"/>
    <property type="project" value="UniProtKB-EC"/>
</dbReference>
<evidence type="ECO:0000256" key="2">
    <source>
        <dbReference type="ARBA" id="ARBA00022679"/>
    </source>
</evidence>
<keyword evidence="3 10" id="KW-0812">Transmembrane</keyword>